<dbReference type="RefSeq" id="WP_130180654.1">
    <property type="nucleotide sequence ID" value="NZ_CP035945.1"/>
</dbReference>
<keyword evidence="2 6" id="KW-0378">Hydrolase</keyword>
<dbReference type="InterPro" id="IPR051795">
    <property type="entry name" value="Glycosyl_Hydrlase_43"/>
</dbReference>
<dbReference type="GO" id="GO:0046556">
    <property type="term" value="F:alpha-L-arabinofuranosidase activity"/>
    <property type="evidence" value="ECO:0007669"/>
    <property type="project" value="UniProtKB-EC"/>
</dbReference>
<evidence type="ECO:0000259" key="7">
    <source>
        <dbReference type="Pfam" id="PF17851"/>
    </source>
</evidence>
<evidence type="ECO:0000313" key="8">
    <source>
        <dbReference type="EMBL" id="QBE96494.1"/>
    </source>
</evidence>
<dbReference type="AlphaFoldDB" id="A0A4P6LVI6"/>
<name>A0A4P6LVI6_9FIRM</name>
<accession>A0A4P6LVI6</accession>
<feature type="site" description="Important for catalytic activity, responsible for pKa modulation of the active site Glu and correct orientation of both the proton donor and substrate" evidence="5">
    <location>
        <position position="120"/>
    </location>
</feature>
<feature type="active site" description="Proton acceptor" evidence="4">
    <location>
        <position position="14"/>
    </location>
</feature>
<dbReference type="GO" id="GO:0005975">
    <property type="term" value="P:carbohydrate metabolic process"/>
    <property type="evidence" value="ECO:0007669"/>
    <property type="project" value="InterPro"/>
</dbReference>
<dbReference type="Proteomes" id="UP000289794">
    <property type="component" value="Chromosome"/>
</dbReference>
<dbReference type="CDD" id="cd18617">
    <property type="entry name" value="GH43_XynB-like"/>
    <property type="match status" value="1"/>
</dbReference>
<feature type="domain" description="Beta-xylosidase C-terminal Concanavalin A-like" evidence="7">
    <location>
        <begin position="317"/>
        <end position="496"/>
    </location>
</feature>
<dbReference type="SUPFAM" id="SSF75005">
    <property type="entry name" value="Arabinanase/levansucrase/invertase"/>
    <property type="match status" value="1"/>
</dbReference>
<dbReference type="KEGG" id="bpro:PMF13cell1_02038"/>
<dbReference type="PANTHER" id="PTHR42812">
    <property type="entry name" value="BETA-XYLOSIDASE"/>
    <property type="match status" value="1"/>
</dbReference>
<dbReference type="EC" id="3.2.1.55" evidence="8"/>
<evidence type="ECO:0000256" key="2">
    <source>
        <dbReference type="ARBA" id="ARBA00022801"/>
    </source>
</evidence>
<sequence>MKYKNPVISGYNPDPSICRVGEDYYIVNSSFEFFPGVPVYHSRNLVNWELKGYCLERESQLSLHGCKPSGGIYAPTLRYHNGTFFMTTTNTSGKGNFIVHTTDLEKGWSEPAWVDQGGIDPSLLFDDDGTVYFTSTSIDEEGNTGIFQCQVDPFTGERLTESIVISRGCGGRYAEGPHLYKWFGRYYLMLAEGGTEYGHMETILRSDNPYGPFEACPHNPILTHRDDMREEIYCTGHADMMEDHNGNWWMVCLAVRPCQEKSSRVLLHNLGRETFLAPVIWTEDGWPVVGENGLISLEMDAPLPGEKPALVNRDFADDFSQKDFSHHYNFLRNPHMENYVRDTGRKTMTLTGTKTTINEMASPTWIGVRQKGFETASTVNVGVKEPVQGMRAGLTAYYNDSYHYEIYLTRELDTWEVCLAKHVHDIFTTTASMEIPTAENVTLRIISDKTLYRFSFSTDGEHFTELGTGLVVGLCTESTKCMTFTGTYIGMFAENGCGEFRDFQVKVLDELNCTNRE</sequence>
<dbReference type="Pfam" id="PF04616">
    <property type="entry name" value="Glyco_hydro_43"/>
    <property type="match status" value="1"/>
</dbReference>
<dbReference type="Gene3D" id="2.60.120.200">
    <property type="match status" value="1"/>
</dbReference>
<dbReference type="Pfam" id="PF17851">
    <property type="entry name" value="GH43_C2"/>
    <property type="match status" value="1"/>
</dbReference>
<dbReference type="EMBL" id="CP035945">
    <property type="protein sequence ID" value="QBE96494.1"/>
    <property type="molecule type" value="Genomic_DNA"/>
</dbReference>
<comment type="similarity">
    <text evidence="1 6">Belongs to the glycosyl hydrolase 43 family.</text>
</comment>
<dbReference type="InterPro" id="IPR023296">
    <property type="entry name" value="Glyco_hydro_beta-prop_sf"/>
</dbReference>
<evidence type="ECO:0000256" key="6">
    <source>
        <dbReference type="RuleBase" id="RU361187"/>
    </source>
</evidence>
<evidence type="ECO:0000256" key="4">
    <source>
        <dbReference type="PIRSR" id="PIRSR606710-1"/>
    </source>
</evidence>
<proteinExistence type="inferred from homology"/>
<dbReference type="PANTHER" id="PTHR42812:SF12">
    <property type="entry name" value="BETA-XYLOSIDASE-RELATED"/>
    <property type="match status" value="1"/>
</dbReference>
<dbReference type="InterPro" id="IPR013320">
    <property type="entry name" value="ConA-like_dom_sf"/>
</dbReference>
<reference evidence="8 9" key="1">
    <citation type="submission" date="2019-01" db="EMBL/GenBank/DDBJ databases">
        <title>PMF-metabolizing Aryl O-demethylase.</title>
        <authorList>
            <person name="Kim M."/>
        </authorList>
    </citation>
    <scope>NUCLEOTIDE SEQUENCE [LARGE SCALE GENOMIC DNA]</scope>
    <source>
        <strain evidence="8 9">PMF1</strain>
    </source>
</reference>
<evidence type="ECO:0000313" key="9">
    <source>
        <dbReference type="Proteomes" id="UP000289794"/>
    </source>
</evidence>
<keyword evidence="3 6" id="KW-0326">Glycosidase</keyword>
<gene>
    <name evidence="8" type="ORF">PMF13cell1_02038</name>
</gene>
<organism evidence="8 9">
    <name type="scientific">Blautia producta</name>
    <dbReference type="NCBI Taxonomy" id="33035"/>
    <lineage>
        <taxon>Bacteria</taxon>
        <taxon>Bacillati</taxon>
        <taxon>Bacillota</taxon>
        <taxon>Clostridia</taxon>
        <taxon>Lachnospirales</taxon>
        <taxon>Lachnospiraceae</taxon>
        <taxon>Blautia</taxon>
    </lineage>
</organism>
<evidence type="ECO:0000256" key="3">
    <source>
        <dbReference type="ARBA" id="ARBA00023295"/>
    </source>
</evidence>
<dbReference type="InterPro" id="IPR041542">
    <property type="entry name" value="GH43_C2"/>
</dbReference>
<evidence type="ECO:0000256" key="1">
    <source>
        <dbReference type="ARBA" id="ARBA00009865"/>
    </source>
</evidence>
<evidence type="ECO:0000256" key="5">
    <source>
        <dbReference type="PIRSR" id="PIRSR606710-2"/>
    </source>
</evidence>
<feature type="active site" description="Proton donor" evidence="4">
    <location>
        <position position="175"/>
    </location>
</feature>
<dbReference type="SUPFAM" id="SSF49899">
    <property type="entry name" value="Concanavalin A-like lectins/glucanases"/>
    <property type="match status" value="1"/>
</dbReference>
<dbReference type="Gene3D" id="2.115.10.20">
    <property type="entry name" value="Glycosyl hydrolase domain, family 43"/>
    <property type="match status" value="1"/>
</dbReference>
<dbReference type="InterPro" id="IPR006710">
    <property type="entry name" value="Glyco_hydro_43"/>
</dbReference>
<protein>
    <submittedName>
        <fullName evidence="8">Non-reducing end alpha-L-arabinofuranosidase BoGH43A</fullName>
        <ecNumber evidence="8">3.2.1.55</ecNumber>
    </submittedName>
</protein>